<keyword evidence="1" id="KW-0732">Signal</keyword>
<name>A0ABV1RD50_9ALTE</name>
<feature type="signal peptide" evidence="1">
    <location>
        <begin position="1"/>
        <end position="23"/>
    </location>
</feature>
<evidence type="ECO:0000313" key="3">
    <source>
        <dbReference type="Proteomes" id="UP001467690"/>
    </source>
</evidence>
<organism evidence="2 3">
    <name type="scientific">Catenovulum sediminis</name>
    <dbReference type="NCBI Taxonomy" id="1740262"/>
    <lineage>
        <taxon>Bacteria</taxon>
        <taxon>Pseudomonadati</taxon>
        <taxon>Pseudomonadota</taxon>
        <taxon>Gammaproteobacteria</taxon>
        <taxon>Alteromonadales</taxon>
        <taxon>Alteromonadaceae</taxon>
        <taxon>Catenovulum</taxon>
    </lineage>
</organism>
<reference evidence="2 3" key="1">
    <citation type="submission" date="2024-06" db="EMBL/GenBank/DDBJ databases">
        <authorList>
            <person name="Chen R.Y."/>
        </authorList>
    </citation>
    <scope>NUCLEOTIDE SEQUENCE [LARGE SCALE GENOMIC DNA]</scope>
    <source>
        <strain evidence="2 3">D2</strain>
    </source>
</reference>
<sequence>MLKKIKILAIAACGLVASSMASAGQGKAIISHWGSVAPHNASYVYVSNISENTVNVKITYYDKDGNALSPSTFSNFVASNTQLLPKSSGFVSINTGTWNYGYAVVEWSNLDGDDDTVALVANAHRVMDVTTGLRSDLVIQVNNGQPF</sequence>
<keyword evidence="3" id="KW-1185">Reference proteome</keyword>
<dbReference type="Proteomes" id="UP001467690">
    <property type="component" value="Unassembled WGS sequence"/>
</dbReference>
<proteinExistence type="predicted"/>
<feature type="chain" id="PRO_5045257706" evidence="1">
    <location>
        <begin position="24"/>
        <end position="147"/>
    </location>
</feature>
<gene>
    <name evidence="2" type="ORF">ABS311_02250</name>
</gene>
<dbReference type="RefSeq" id="WP_350400465.1">
    <property type="nucleotide sequence ID" value="NZ_JBELOE010000064.1"/>
</dbReference>
<evidence type="ECO:0000313" key="2">
    <source>
        <dbReference type="EMBL" id="MER2490706.1"/>
    </source>
</evidence>
<protein>
    <submittedName>
        <fullName evidence="2">Uncharacterized protein</fullName>
    </submittedName>
</protein>
<comment type="caution">
    <text evidence="2">The sequence shown here is derived from an EMBL/GenBank/DDBJ whole genome shotgun (WGS) entry which is preliminary data.</text>
</comment>
<evidence type="ECO:0000256" key="1">
    <source>
        <dbReference type="SAM" id="SignalP"/>
    </source>
</evidence>
<dbReference type="EMBL" id="JBELOE010000064">
    <property type="protein sequence ID" value="MER2490706.1"/>
    <property type="molecule type" value="Genomic_DNA"/>
</dbReference>
<accession>A0ABV1RD50</accession>